<keyword evidence="1" id="KW-0812">Transmembrane</keyword>
<feature type="transmembrane region" description="Helical" evidence="1">
    <location>
        <begin position="89"/>
        <end position="112"/>
    </location>
</feature>
<feature type="transmembrane region" description="Helical" evidence="1">
    <location>
        <begin position="133"/>
        <end position="155"/>
    </location>
</feature>
<feature type="transmembrane region" description="Helical" evidence="1">
    <location>
        <begin position="44"/>
        <end position="69"/>
    </location>
</feature>
<proteinExistence type="predicted"/>
<dbReference type="AlphaFoldDB" id="A0A1I7ZN84"/>
<organism evidence="2 3">
    <name type="scientific">Steinernema glaseri</name>
    <dbReference type="NCBI Taxonomy" id="37863"/>
    <lineage>
        <taxon>Eukaryota</taxon>
        <taxon>Metazoa</taxon>
        <taxon>Ecdysozoa</taxon>
        <taxon>Nematoda</taxon>
        <taxon>Chromadorea</taxon>
        <taxon>Rhabditida</taxon>
        <taxon>Tylenchina</taxon>
        <taxon>Panagrolaimomorpha</taxon>
        <taxon>Strongyloidoidea</taxon>
        <taxon>Steinernematidae</taxon>
        <taxon>Steinernema</taxon>
    </lineage>
</organism>
<feature type="transmembrane region" description="Helical" evidence="1">
    <location>
        <begin position="232"/>
        <end position="258"/>
    </location>
</feature>
<evidence type="ECO:0000313" key="2">
    <source>
        <dbReference type="Proteomes" id="UP000095287"/>
    </source>
</evidence>
<dbReference type="Pfam" id="PF10318">
    <property type="entry name" value="7TM_GPCR_Srh"/>
    <property type="match status" value="1"/>
</dbReference>
<dbReference type="WBParaSite" id="L893_g27997.t1">
    <property type="protein sequence ID" value="L893_g27997.t1"/>
    <property type="gene ID" value="L893_g27997"/>
</dbReference>
<protein>
    <submittedName>
        <fullName evidence="3">G_PROTEIN_RECEP_F1_2 domain-containing protein</fullName>
    </submittedName>
</protein>
<evidence type="ECO:0000313" key="3">
    <source>
        <dbReference type="WBParaSite" id="L893_g27997.t1"/>
    </source>
</evidence>
<feature type="transmembrane region" description="Helical" evidence="1">
    <location>
        <begin position="12"/>
        <end position="32"/>
    </location>
</feature>
<accession>A0A1I7ZN84</accession>
<evidence type="ECO:0000256" key="1">
    <source>
        <dbReference type="SAM" id="Phobius"/>
    </source>
</evidence>
<keyword evidence="1" id="KW-0472">Membrane</keyword>
<keyword evidence="1" id="KW-1133">Transmembrane helix</keyword>
<reference evidence="3" key="1">
    <citation type="submission" date="2016-11" db="UniProtKB">
        <authorList>
            <consortium name="WormBaseParasite"/>
        </authorList>
    </citation>
    <scope>IDENTIFICATION</scope>
</reference>
<dbReference type="InterPro" id="IPR019422">
    <property type="entry name" value="7TM_GPCR_serpentine_rcpt_Srh"/>
</dbReference>
<feature type="transmembrane region" description="Helical" evidence="1">
    <location>
        <begin position="187"/>
        <end position="211"/>
    </location>
</feature>
<name>A0A1I7ZN84_9BILA</name>
<feature type="transmembrane region" description="Helical" evidence="1">
    <location>
        <begin position="264"/>
        <end position="291"/>
    </location>
</feature>
<keyword evidence="2" id="KW-1185">Reference proteome</keyword>
<dbReference type="Proteomes" id="UP000095287">
    <property type="component" value="Unplaced"/>
</dbReference>
<sequence>MSDTYEVLYNRILDATATLNMPIKIFVMVIVVRFSTKEMRSFSLLLLNGLFWNFMANFIFVFLHLYPMYPAECFRADGLAALVSESETFGHVMFCVLFFCIINCILALSLTFPYRYMIFAHPIMVAYFKRHRVVAFCFGVHVLTTAILVFLYLFWVVPSADYPIKEELLERGTLFCFKPYGPDKDHVLLMFLLFLLQALVIGLGSTFLLLFSIRRASLVGDNVYLQGHHRILWALIWITCIPLFFGMIPLVSALVTAMNPHIPYAKPICMVCIVLIANHGTVYAIALIIAIKPYRIAVHQLLRCMLKTNVVSGLILSG</sequence>